<evidence type="ECO:0000256" key="1">
    <source>
        <dbReference type="SAM" id="SignalP"/>
    </source>
</evidence>
<comment type="caution">
    <text evidence="2">The sequence shown here is derived from an EMBL/GenBank/DDBJ whole genome shotgun (WGS) entry which is preliminary data.</text>
</comment>
<dbReference type="Proteomes" id="UP001519460">
    <property type="component" value="Unassembled WGS sequence"/>
</dbReference>
<keyword evidence="1" id="KW-0732">Signal</keyword>
<evidence type="ECO:0000313" key="3">
    <source>
        <dbReference type="Proteomes" id="UP001519460"/>
    </source>
</evidence>
<proteinExistence type="predicted"/>
<dbReference type="AlphaFoldDB" id="A0ABD0M7U7"/>
<protein>
    <submittedName>
        <fullName evidence="2">Uncharacterized protein</fullName>
    </submittedName>
</protein>
<reference evidence="2 3" key="1">
    <citation type="journal article" date="2023" name="Sci. Data">
        <title>Genome assembly of the Korean intertidal mud-creeper Batillaria attramentaria.</title>
        <authorList>
            <person name="Patra A.K."/>
            <person name="Ho P.T."/>
            <person name="Jun S."/>
            <person name="Lee S.J."/>
            <person name="Kim Y."/>
            <person name="Won Y.J."/>
        </authorList>
    </citation>
    <scope>NUCLEOTIDE SEQUENCE [LARGE SCALE GENOMIC DNA]</scope>
    <source>
        <strain evidence="2">Wonlab-2016</strain>
    </source>
</reference>
<feature type="chain" id="PRO_5044797117" evidence="1">
    <location>
        <begin position="23"/>
        <end position="286"/>
    </location>
</feature>
<organism evidence="2 3">
    <name type="scientific">Batillaria attramentaria</name>
    <dbReference type="NCBI Taxonomy" id="370345"/>
    <lineage>
        <taxon>Eukaryota</taxon>
        <taxon>Metazoa</taxon>
        <taxon>Spiralia</taxon>
        <taxon>Lophotrochozoa</taxon>
        <taxon>Mollusca</taxon>
        <taxon>Gastropoda</taxon>
        <taxon>Caenogastropoda</taxon>
        <taxon>Sorbeoconcha</taxon>
        <taxon>Cerithioidea</taxon>
        <taxon>Batillariidae</taxon>
        <taxon>Batillaria</taxon>
    </lineage>
</organism>
<keyword evidence="3" id="KW-1185">Reference proteome</keyword>
<name>A0ABD0M7U7_9CAEN</name>
<feature type="non-terminal residue" evidence="2">
    <location>
        <position position="286"/>
    </location>
</feature>
<sequence>MAGNKTFHICYIFSLFGDRAVAMTTDEERACRLPKAEAERFQETDYSSCLSAQTLSPTLLHSRELCSGVVDENSTLTASAGVRVTWLSLRPTPLLESLPARSVFLRPLLQRTRRMIARGNTMKCRLRPSKTRHQRCVVRCRYSVAGPSRLFNTNGGKINAKFMFALFLSRRCTEFLLPSCVPRVRREGYDGDEDGFSSVSLGGIHTQSRRLYNRRDPHTELTCTSHNSYYSSKRQEEKTERVKVPLLRGGRTRHGGLGVTSMARWSPYNVEEDFGMIVTQSSIAVD</sequence>
<gene>
    <name evidence="2" type="ORF">BaRGS_00001341</name>
</gene>
<accession>A0ABD0M7U7</accession>
<dbReference type="EMBL" id="JACVVK020000004">
    <property type="protein sequence ID" value="KAK7507406.1"/>
    <property type="molecule type" value="Genomic_DNA"/>
</dbReference>
<feature type="signal peptide" evidence="1">
    <location>
        <begin position="1"/>
        <end position="22"/>
    </location>
</feature>
<evidence type="ECO:0000313" key="2">
    <source>
        <dbReference type="EMBL" id="KAK7507406.1"/>
    </source>
</evidence>